<dbReference type="PROSITE" id="PS50158">
    <property type="entry name" value="ZF_CCHC"/>
    <property type="match status" value="1"/>
</dbReference>
<dbReference type="EMBL" id="CACVKT020007139">
    <property type="protein sequence ID" value="CAC5405815.1"/>
    <property type="molecule type" value="Genomic_DNA"/>
</dbReference>
<keyword evidence="1" id="KW-0862">Zinc</keyword>
<reference evidence="4 5" key="1">
    <citation type="submission" date="2020-06" db="EMBL/GenBank/DDBJ databases">
        <authorList>
            <person name="Li R."/>
            <person name="Bekaert M."/>
        </authorList>
    </citation>
    <scope>NUCLEOTIDE SEQUENCE [LARGE SCALE GENOMIC DNA]</scope>
    <source>
        <strain evidence="5">wild</strain>
    </source>
</reference>
<evidence type="ECO:0000313" key="5">
    <source>
        <dbReference type="Proteomes" id="UP000507470"/>
    </source>
</evidence>
<dbReference type="SMART" id="SM00343">
    <property type="entry name" value="ZnF_C2HC"/>
    <property type="match status" value="1"/>
</dbReference>
<name>A0A6J8DCN8_MYTCO</name>
<protein>
    <recommendedName>
        <fullName evidence="3">CCHC-type domain-containing protein</fullName>
    </recommendedName>
</protein>
<evidence type="ECO:0000256" key="1">
    <source>
        <dbReference type="PROSITE-ProRule" id="PRU00047"/>
    </source>
</evidence>
<sequence length="241" mass="27200">MCYRCKDSGHLARNCPKPRCDKCHRYPASCICEPVWGYDRPDTEPQNDSNVEDSNGENENAINDDQMKEDDEVKSDERGDVDDVLNLDDRDSTDVKENSDVNTDQDELNLDENTKTDSSKNTPDDDDEQTEIMKVHEHSKDNLIDNEINILHKKGGSKKVNESVSHESNVDMVDCDHDKNAESSIASESEMEITAEELARTMGKKRRRRLGASPNLTPEDIKKMRSNPKSKLSPNQPSSSS</sequence>
<keyword evidence="1" id="KW-0863">Zinc-finger</keyword>
<feature type="compositionally biased region" description="Basic and acidic residues" evidence="2">
    <location>
        <begin position="87"/>
        <end position="99"/>
    </location>
</feature>
<keyword evidence="1" id="KW-0479">Metal-binding</keyword>
<proteinExistence type="predicted"/>
<evidence type="ECO:0000313" key="4">
    <source>
        <dbReference type="EMBL" id="CAC5405815.1"/>
    </source>
</evidence>
<feature type="domain" description="CCHC-type" evidence="3">
    <location>
        <begin position="2"/>
        <end position="17"/>
    </location>
</feature>
<feature type="compositionally biased region" description="Low complexity" evidence="2">
    <location>
        <begin position="227"/>
        <end position="241"/>
    </location>
</feature>
<feature type="region of interest" description="Disordered" evidence="2">
    <location>
        <begin position="37"/>
        <end position="128"/>
    </location>
</feature>
<dbReference type="Gene3D" id="4.10.60.10">
    <property type="entry name" value="Zinc finger, CCHC-type"/>
    <property type="match status" value="1"/>
</dbReference>
<dbReference type="Pfam" id="PF00098">
    <property type="entry name" value="zf-CCHC"/>
    <property type="match status" value="1"/>
</dbReference>
<accession>A0A6J8DCN8</accession>
<dbReference type="GO" id="GO:0008270">
    <property type="term" value="F:zinc ion binding"/>
    <property type="evidence" value="ECO:0007669"/>
    <property type="project" value="UniProtKB-KW"/>
</dbReference>
<feature type="region of interest" description="Disordered" evidence="2">
    <location>
        <begin position="201"/>
        <end position="241"/>
    </location>
</feature>
<evidence type="ECO:0000256" key="2">
    <source>
        <dbReference type="SAM" id="MobiDB-lite"/>
    </source>
</evidence>
<keyword evidence="5" id="KW-1185">Reference proteome</keyword>
<dbReference type="Proteomes" id="UP000507470">
    <property type="component" value="Unassembled WGS sequence"/>
</dbReference>
<dbReference type="InterPro" id="IPR001878">
    <property type="entry name" value="Znf_CCHC"/>
</dbReference>
<organism evidence="4 5">
    <name type="scientific">Mytilus coruscus</name>
    <name type="common">Sea mussel</name>
    <dbReference type="NCBI Taxonomy" id="42192"/>
    <lineage>
        <taxon>Eukaryota</taxon>
        <taxon>Metazoa</taxon>
        <taxon>Spiralia</taxon>
        <taxon>Lophotrochozoa</taxon>
        <taxon>Mollusca</taxon>
        <taxon>Bivalvia</taxon>
        <taxon>Autobranchia</taxon>
        <taxon>Pteriomorphia</taxon>
        <taxon>Mytilida</taxon>
        <taxon>Mytiloidea</taxon>
        <taxon>Mytilidae</taxon>
        <taxon>Mytilinae</taxon>
        <taxon>Mytilus</taxon>
    </lineage>
</organism>
<dbReference type="AlphaFoldDB" id="A0A6J8DCN8"/>
<evidence type="ECO:0000259" key="3">
    <source>
        <dbReference type="PROSITE" id="PS50158"/>
    </source>
</evidence>
<gene>
    <name evidence="4" type="ORF">MCOR_39464</name>
</gene>
<dbReference type="GO" id="GO:0003676">
    <property type="term" value="F:nucleic acid binding"/>
    <property type="evidence" value="ECO:0007669"/>
    <property type="project" value="InterPro"/>
</dbReference>
<feature type="compositionally biased region" description="Acidic residues" evidence="2">
    <location>
        <begin position="67"/>
        <end position="86"/>
    </location>
</feature>